<dbReference type="KEGG" id="dpx:DAPPUDRAFT_264955"/>
<dbReference type="EMBL" id="GL732754">
    <property type="protein sequence ID" value="EFX65266.1"/>
    <property type="molecule type" value="Genomic_DNA"/>
</dbReference>
<gene>
    <name evidence="1" type="ORF">DAPPUDRAFT_264955</name>
</gene>
<reference evidence="1 2" key="1">
    <citation type="journal article" date="2011" name="Science">
        <title>The ecoresponsive genome of Daphnia pulex.</title>
        <authorList>
            <person name="Colbourne J.K."/>
            <person name="Pfrender M.E."/>
            <person name="Gilbert D."/>
            <person name="Thomas W.K."/>
            <person name="Tucker A."/>
            <person name="Oakley T.H."/>
            <person name="Tokishita S."/>
            <person name="Aerts A."/>
            <person name="Arnold G.J."/>
            <person name="Basu M.K."/>
            <person name="Bauer D.J."/>
            <person name="Caceres C.E."/>
            <person name="Carmel L."/>
            <person name="Casola C."/>
            <person name="Choi J.H."/>
            <person name="Detter J.C."/>
            <person name="Dong Q."/>
            <person name="Dusheyko S."/>
            <person name="Eads B.D."/>
            <person name="Frohlich T."/>
            <person name="Geiler-Samerotte K.A."/>
            <person name="Gerlach D."/>
            <person name="Hatcher P."/>
            <person name="Jogdeo S."/>
            <person name="Krijgsveld J."/>
            <person name="Kriventseva E.V."/>
            <person name="Kultz D."/>
            <person name="Laforsch C."/>
            <person name="Lindquist E."/>
            <person name="Lopez J."/>
            <person name="Manak J.R."/>
            <person name="Muller J."/>
            <person name="Pangilinan J."/>
            <person name="Patwardhan R.P."/>
            <person name="Pitluck S."/>
            <person name="Pritham E.J."/>
            <person name="Rechtsteiner A."/>
            <person name="Rho M."/>
            <person name="Rogozin I.B."/>
            <person name="Sakarya O."/>
            <person name="Salamov A."/>
            <person name="Schaack S."/>
            <person name="Shapiro H."/>
            <person name="Shiga Y."/>
            <person name="Skalitzky C."/>
            <person name="Smith Z."/>
            <person name="Souvorov A."/>
            <person name="Sung W."/>
            <person name="Tang Z."/>
            <person name="Tsuchiya D."/>
            <person name="Tu H."/>
            <person name="Vos H."/>
            <person name="Wang M."/>
            <person name="Wolf Y.I."/>
            <person name="Yamagata H."/>
            <person name="Yamada T."/>
            <person name="Ye Y."/>
            <person name="Shaw J.R."/>
            <person name="Andrews J."/>
            <person name="Crease T.J."/>
            <person name="Tang H."/>
            <person name="Lucas S.M."/>
            <person name="Robertson H.M."/>
            <person name="Bork P."/>
            <person name="Koonin E.V."/>
            <person name="Zdobnov E.M."/>
            <person name="Grigoriev I.V."/>
            <person name="Lynch M."/>
            <person name="Boore J.L."/>
        </authorList>
    </citation>
    <scope>NUCLEOTIDE SEQUENCE [LARGE SCALE GENOMIC DNA]</scope>
</reference>
<proteinExistence type="predicted"/>
<dbReference type="HOGENOM" id="CLU_3089336_0_0_1"/>
<dbReference type="InParanoid" id="E9HSL9"/>
<evidence type="ECO:0000313" key="1">
    <source>
        <dbReference type="EMBL" id="EFX65266.1"/>
    </source>
</evidence>
<evidence type="ECO:0000313" key="2">
    <source>
        <dbReference type="Proteomes" id="UP000000305"/>
    </source>
</evidence>
<dbReference type="OrthoDB" id="9046662at2759"/>
<dbReference type="AlphaFoldDB" id="E9HSL9"/>
<name>E9HSL9_DAPPU</name>
<keyword evidence="2" id="KW-1185">Reference proteome</keyword>
<sequence>MEIWSSWLPMNTFNVFVDTWNVFGDDSETMLIVYAVCHMVGMSSTSSFLPYV</sequence>
<organism evidence="1 2">
    <name type="scientific">Daphnia pulex</name>
    <name type="common">Water flea</name>
    <dbReference type="NCBI Taxonomy" id="6669"/>
    <lineage>
        <taxon>Eukaryota</taxon>
        <taxon>Metazoa</taxon>
        <taxon>Ecdysozoa</taxon>
        <taxon>Arthropoda</taxon>
        <taxon>Crustacea</taxon>
        <taxon>Branchiopoda</taxon>
        <taxon>Diplostraca</taxon>
        <taxon>Cladocera</taxon>
        <taxon>Anomopoda</taxon>
        <taxon>Daphniidae</taxon>
        <taxon>Daphnia</taxon>
    </lineage>
</organism>
<accession>E9HSL9</accession>
<dbReference type="Proteomes" id="UP000000305">
    <property type="component" value="Unassembled WGS sequence"/>
</dbReference>
<protein>
    <submittedName>
        <fullName evidence="1">Uncharacterized protein</fullName>
    </submittedName>
</protein>